<gene>
    <name evidence="2" type="ORF">Mco01_31080</name>
</gene>
<reference evidence="2 3" key="1">
    <citation type="submission" date="2021-01" db="EMBL/GenBank/DDBJ databases">
        <title>Whole genome shotgun sequence of Microbispora corallina NBRC 16416.</title>
        <authorList>
            <person name="Komaki H."/>
            <person name="Tamura T."/>
        </authorList>
    </citation>
    <scope>NUCLEOTIDE SEQUENCE [LARGE SCALE GENOMIC DNA]</scope>
    <source>
        <strain evidence="2 3">NBRC 16416</strain>
    </source>
</reference>
<feature type="transmembrane region" description="Helical" evidence="1">
    <location>
        <begin position="68"/>
        <end position="87"/>
    </location>
</feature>
<feature type="transmembrane region" description="Helical" evidence="1">
    <location>
        <begin position="410"/>
        <end position="429"/>
    </location>
</feature>
<evidence type="ECO:0008006" key="4">
    <source>
        <dbReference type="Google" id="ProtNLM"/>
    </source>
</evidence>
<feature type="transmembrane region" description="Helical" evidence="1">
    <location>
        <begin position="305"/>
        <end position="324"/>
    </location>
</feature>
<organism evidence="2 3">
    <name type="scientific">Microbispora corallina</name>
    <dbReference type="NCBI Taxonomy" id="83302"/>
    <lineage>
        <taxon>Bacteria</taxon>
        <taxon>Bacillati</taxon>
        <taxon>Actinomycetota</taxon>
        <taxon>Actinomycetes</taxon>
        <taxon>Streptosporangiales</taxon>
        <taxon>Streptosporangiaceae</taxon>
        <taxon>Microbispora</taxon>
    </lineage>
</organism>
<proteinExistence type="predicted"/>
<comment type="caution">
    <text evidence="2">The sequence shown here is derived from an EMBL/GenBank/DDBJ whole genome shotgun (WGS) entry which is preliminary data.</text>
</comment>
<feature type="transmembrane region" description="Helical" evidence="1">
    <location>
        <begin position="336"/>
        <end position="358"/>
    </location>
</feature>
<evidence type="ECO:0000313" key="2">
    <source>
        <dbReference type="EMBL" id="GIH40108.1"/>
    </source>
</evidence>
<protein>
    <recommendedName>
        <fullName evidence="4">DUF2079 domain-containing protein</fullName>
    </recommendedName>
</protein>
<keyword evidence="1" id="KW-1133">Transmembrane helix</keyword>
<feature type="transmembrane region" description="Helical" evidence="1">
    <location>
        <begin position="233"/>
        <end position="259"/>
    </location>
</feature>
<sequence length="543" mass="58481">MTASAAESSPLLPPARPAASPVATAVSAVATAVSDATATVAAEPAGPVAAAPSPVAAGEPRRRRAQHLVAVTAITVAATGVYALLGLTRLSLFRATSLDLTLFDQVVRGFAALSAPTSPLRGVDLGKGFGFNQMGEHFSPILAVLAPLYWIHDGPETLIVAQAVLFALAVPPIWVFTRRVLGVGPAYLVVVAYAVSWPLARAANFDFHEVAFAPLLTAVMIERFHAGRHAATAFAAAGLLLVKEDMGLMVAGFGLFVLLRGRRWDGVAYAAGGLLYTVLARQVFIPAVGGDPDMYWAYDQIGRTPGAIAGTLFGDPLHVLSMLVSPQVKIDTWAFLLWPALFTCLLSPLTLMAVPQILERVLSDRWMWWGTDYHHSAFTVAVLLCAGVDGAARLVRWLRRRNAPVDPRTAGGAWALGVCVVALTLVPRFPFDQLIRPEFYERHPDVVAAEQAIREVPDGVVVEAVNHIGPRLSGRDTVLLWNDRPPVAQWIVADVARGAYPWPSPDRQRERVEELKAMGYEVVFDREGYVVLHRTDPSVTPAM</sequence>
<dbReference type="Pfam" id="PF09852">
    <property type="entry name" value="DUF2079"/>
    <property type="match status" value="1"/>
</dbReference>
<evidence type="ECO:0000313" key="3">
    <source>
        <dbReference type="Proteomes" id="UP000603904"/>
    </source>
</evidence>
<keyword evidence="1" id="KW-0472">Membrane</keyword>
<dbReference type="EMBL" id="BOOC01000012">
    <property type="protein sequence ID" value="GIH40108.1"/>
    <property type="molecule type" value="Genomic_DNA"/>
</dbReference>
<dbReference type="RefSeq" id="WP_204057587.1">
    <property type="nucleotide sequence ID" value="NZ_BAAAGP010000008.1"/>
</dbReference>
<dbReference type="Proteomes" id="UP000603904">
    <property type="component" value="Unassembled WGS sequence"/>
</dbReference>
<feature type="transmembrane region" description="Helical" evidence="1">
    <location>
        <begin position="378"/>
        <end position="398"/>
    </location>
</feature>
<dbReference type="InterPro" id="IPR018650">
    <property type="entry name" value="STSV1_Orf64"/>
</dbReference>
<keyword evidence="3" id="KW-1185">Reference proteome</keyword>
<evidence type="ECO:0000256" key="1">
    <source>
        <dbReference type="SAM" id="Phobius"/>
    </source>
</evidence>
<keyword evidence="1" id="KW-0812">Transmembrane</keyword>
<feature type="transmembrane region" description="Helical" evidence="1">
    <location>
        <begin position="183"/>
        <end position="200"/>
    </location>
</feature>
<accession>A0ABQ4FZ52</accession>
<feature type="transmembrane region" description="Helical" evidence="1">
    <location>
        <begin position="266"/>
        <end position="285"/>
    </location>
</feature>
<name>A0ABQ4FZ52_9ACTN</name>
<feature type="transmembrane region" description="Helical" evidence="1">
    <location>
        <begin position="157"/>
        <end position="176"/>
    </location>
</feature>